<comment type="caution">
    <text evidence="2">The sequence shown here is derived from an EMBL/GenBank/DDBJ whole genome shotgun (WGS) entry which is preliminary data.</text>
</comment>
<name>A0AAD7R7N7_9TELE</name>
<sequence>MSEWERLQIAEGKESSPVEVLLSGVDGRRGDDGDPDRPGRVPEGREPERPCPGVPGREEGEERSGTSDSDSFPAAEGEAQREFNGGMHPKETDRPTTATPTLDDEEAAWSAHKQKYEQVFSADFRLWRTGERSQA</sequence>
<feature type="compositionally biased region" description="Basic and acidic residues" evidence="1">
    <location>
        <begin position="56"/>
        <end position="65"/>
    </location>
</feature>
<dbReference type="EMBL" id="JAINUG010000476">
    <property type="protein sequence ID" value="KAJ8367451.1"/>
    <property type="molecule type" value="Genomic_DNA"/>
</dbReference>
<reference evidence="2" key="1">
    <citation type="journal article" date="2023" name="Science">
        <title>Genome structures resolve the early diversification of teleost fishes.</title>
        <authorList>
            <person name="Parey E."/>
            <person name="Louis A."/>
            <person name="Montfort J."/>
            <person name="Bouchez O."/>
            <person name="Roques C."/>
            <person name="Iampietro C."/>
            <person name="Lluch J."/>
            <person name="Castinel A."/>
            <person name="Donnadieu C."/>
            <person name="Desvignes T."/>
            <person name="Floi Bucao C."/>
            <person name="Jouanno E."/>
            <person name="Wen M."/>
            <person name="Mejri S."/>
            <person name="Dirks R."/>
            <person name="Jansen H."/>
            <person name="Henkel C."/>
            <person name="Chen W.J."/>
            <person name="Zahm M."/>
            <person name="Cabau C."/>
            <person name="Klopp C."/>
            <person name="Thompson A.W."/>
            <person name="Robinson-Rechavi M."/>
            <person name="Braasch I."/>
            <person name="Lecointre G."/>
            <person name="Bobe J."/>
            <person name="Postlethwait J.H."/>
            <person name="Berthelot C."/>
            <person name="Roest Crollius H."/>
            <person name="Guiguen Y."/>
        </authorList>
    </citation>
    <scope>NUCLEOTIDE SEQUENCE</scope>
    <source>
        <strain evidence="2">NC1722</strain>
    </source>
</reference>
<protein>
    <submittedName>
        <fullName evidence="2">Uncharacterized protein</fullName>
    </submittedName>
</protein>
<evidence type="ECO:0000313" key="3">
    <source>
        <dbReference type="Proteomes" id="UP001221898"/>
    </source>
</evidence>
<feature type="region of interest" description="Disordered" evidence="1">
    <location>
        <begin position="1"/>
        <end position="110"/>
    </location>
</feature>
<gene>
    <name evidence="2" type="ORF">AAFF_G00317710</name>
</gene>
<evidence type="ECO:0000313" key="2">
    <source>
        <dbReference type="EMBL" id="KAJ8367451.1"/>
    </source>
</evidence>
<feature type="compositionally biased region" description="Basic and acidic residues" evidence="1">
    <location>
        <begin position="26"/>
        <end position="49"/>
    </location>
</feature>
<dbReference type="Proteomes" id="UP001221898">
    <property type="component" value="Unassembled WGS sequence"/>
</dbReference>
<keyword evidence="3" id="KW-1185">Reference proteome</keyword>
<organism evidence="2 3">
    <name type="scientific">Aldrovandia affinis</name>
    <dbReference type="NCBI Taxonomy" id="143900"/>
    <lineage>
        <taxon>Eukaryota</taxon>
        <taxon>Metazoa</taxon>
        <taxon>Chordata</taxon>
        <taxon>Craniata</taxon>
        <taxon>Vertebrata</taxon>
        <taxon>Euteleostomi</taxon>
        <taxon>Actinopterygii</taxon>
        <taxon>Neopterygii</taxon>
        <taxon>Teleostei</taxon>
        <taxon>Notacanthiformes</taxon>
        <taxon>Halosauridae</taxon>
        <taxon>Aldrovandia</taxon>
    </lineage>
</organism>
<dbReference type="AlphaFoldDB" id="A0AAD7R7N7"/>
<proteinExistence type="predicted"/>
<feature type="compositionally biased region" description="Basic and acidic residues" evidence="1">
    <location>
        <begin position="1"/>
        <end position="16"/>
    </location>
</feature>
<accession>A0AAD7R7N7</accession>
<evidence type="ECO:0000256" key="1">
    <source>
        <dbReference type="SAM" id="MobiDB-lite"/>
    </source>
</evidence>